<evidence type="ECO:0000313" key="2">
    <source>
        <dbReference type="Proteomes" id="UP000265520"/>
    </source>
</evidence>
<name>A0A392Q5J4_9FABA</name>
<keyword evidence="2" id="KW-1185">Reference proteome</keyword>
<accession>A0A392Q5J4</accession>
<dbReference type="EMBL" id="LXQA010115579">
    <property type="protein sequence ID" value="MCI19601.1"/>
    <property type="molecule type" value="Genomic_DNA"/>
</dbReference>
<sequence length="116" mass="13256">MTYRYGNIQDLKAIGILLKSSATRRPADIDFSEGWFATRLILPEIVVDETTTSTFLNLIAYEMCPDFENDYGVCSFVAFTGQLIENPKDVRELRSKGILQHWLCSDEEVVNLFNLI</sequence>
<dbReference type="Pfam" id="PF03140">
    <property type="entry name" value="DUF247"/>
    <property type="match status" value="1"/>
</dbReference>
<protein>
    <submittedName>
        <fullName evidence="1">DUF247 domain protein</fullName>
    </submittedName>
</protein>
<dbReference type="Proteomes" id="UP000265520">
    <property type="component" value="Unassembled WGS sequence"/>
</dbReference>
<reference evidence="1 2" key="1">
    <citation type="journal article" date="2018" name="Front. Plant Sci.">
        <title>Red Clover (Trifolium pratense) and Zigzag Clover (T. medium) - A Picture of Genomic Similarities and Differences.</title>
        <authorList>
            <person name="Dluhosova J."/>
            <person name="Istvanek J."/>
            <person name="Nedelnik J."/>
            <person name="Repkova J."/>
        </authorList>
    </citation>
    <scope>NUCLEOTIDE SEQUENCE [LARGE SCALE GENOMIC DNA]</scope>
    <source>
        <strain evidence="2">cv. 10/8</strain>
        <tissue evidence="1">Leaf</tissue>
    </source>
</reference>
<dbReference type="InterPro" id="IPR004158">
    <property type="entry name" value="DUF247_pln"/>
</dbReference>
<dbReference type="PANTHER" id="PTHR31549">
    <property type="entry name" value="PROTEIN, PUTATIVE (DUF247)-RELATED-RELATED"/>
    <property type="match status" value="1"/>
</dbReference>
<feature type="non-terminal residue" evidence="1">
    <location>
        <position position="116"/>
    </location>
</feature>
<organism evidence="1 2">
    <name type="scientific">Trifolium medium</name>
    <dbReference type="NCBI Taxonomy" id="97028"/>
    <lineage>
        <taxon>Eukaryota</taxon>
        <taxon>Viridiplantae</taxon>
        <taxon>Streptophyta</taxon>
        <taxon>Embryophyta</taxon>
        <taxon>Tracheophyta</taxon>
        <taxon>Spermatophyta</taxon>
        <taxon>Magnoliopsida</taxon>
        <taxon>eudicotyledons</taxon>
        <taxon>Gunneridae</taxon>
        <taxon>Pentapetalae</taxon>
        <taxon>rosids</taxon>
        <taxon>fabids</taxon>
        <taxon>Fabales</taxon>
        <taxon>Fabaceae</taxon>
        <taxon>Papilionoideae</taxon>
        <taxon>50 kb inversion clade</taxon>
        <taxon>NPAAA clade</taxon>
        <taxon>Hologalegina</taxon>
        <taxon>IRL clade</taxon>
        <taxon>Trifolieae</taxon>
        <taxon>Trifolium</taxon>
    </lineage>
</organism>
<evidence type="ECO:0000313" key="1">
    <source>
        <dbReference type="EMBL" id="MCI19601.1"/>
    </source>
</evidence>
<proteinExistence type="predicted"/>
<comment type="caution">
    <text evidence="1">The sequence shown here is derived from an EMBL/GenBank/DDBJ whole genome shotgun (WGS) entry which is preliminary data.</text>
</comment>
<dbReference type="AlphaFoldDB" id="A0A392Q5J4"/>
<dbReference type="PANTHER" id="PTHR31549:SF191">
    <property type="entry name" value="DUF247 DOMAIN PROTEIN"/>
    <property type="match status" value="1"/>
</dbReference>